<dbReference type="EMBL" id="SGWQ01000004">
    <property type="protein sequence ID" value="RZS39188.1"/>
    <property type="molecule type" value="Genomic_DNA"/>
</dbReference>
<proteinExistence type="predicted"/>
<protein>
    <submittedName>
        <fullName evidence="1">Uncharacterized protein</fullName>
    </submittedName>
</protein>
<comment type="caution">
    <text evidence="1">The sequence shown here is derived from an EMBL/GenBank/DDBJ whole genome shotgun (WGS) entry which is preliminary data.</text>
</comment>
<gene>
    <name evidence="1" type="ORF">EV193_104404</name>
</gene>
<evidence type="ECO:0000313" key="1">
    <source>
        <dbReference type="EMBL" id="RZS39188.1"/>
    </source>
</evidence>
<evidence type="ECO:0000313" key="2">
    <source>
        <dbReference type="Proteomes" id="UP000294257"/>
    </source>
</evidence>
<keyword evidence="2" id="KW-1185">Reference proteome</keyword>
<accession>A0A4Q7KQR5</accession>
<sequence length="74" mass="7987">MRLVRTLDGPQERHRIGSIGIDRYTAKLIGMGKHDKPCPACNGAGWVWGTVVDRKTGSRNPHKETCPGCGGTGK</sequence>
<dbReference type="AlphaFoldDB" id="A0A4Q7KQR5"/>
<name>A0A4Q7KQR5_9PSEU</name>
<organism evidence="1 2">
    <name type="scientific">Herbihabitans rhizosphaerae</name>
    <dbReference type="NCBI Taxonomy" id="1872711"/>
    <lineage>
        <taxon>Bacteria</taxon>
        <taxon>Bacillati</taxon>
        <taxon>Actinomycetota</taxon>
        <taxon>Actinomycetes</taxon>
        <taxon>Pseudonocardiales</taxon>
        <taxon>Pseudonocardiaceae</taxon>
        <taxon>Herbihabitans</taxon>
    </lineage>
</organism>
<reference evidence="1 2" key="1">
    <citation type="submission" date="2019-02" db="EMBL/GenBank/DDBJ databases">
        <title>Genomic Encyclopedia of Type Strains, Phase IV (KMG-IV): sequencing the most valuable type-strain genomes for metagenomic binning, comparative biology and taxonomic classification.</title>
        <authorList>
            <person name="Goeker M."/>
        </authorList>
    </citation>
    <scope>NUCLEOTIDE SEQUENCE [LARGE SCALE GENOMIC DNA]</scope>
    <source>
        <strain evidence="1 2">DSM 101727</strain>
    </source>
</reference>
<dbReference type="Gene3D" id="6.20.20.10">
    <property type="match status" value="1"/>
</dbReference>
<dbReference type="Proteomes" id="UP000294257">
    <property type="component" value="Unassembled WGS sequence"/>
</dbReference>